<reference evidence="8" key="1">
    <citation type="submission" date="2020-08" db="EMBL/GenBank/DDBJ databases">
        <title>Plant Genome Project.</title>
        <authorList>
            <person name="Zhang R.-G."/>
        </authorList>
    </citation>
    <scope>NUCLEOTIDE SEQUENCE</scope>
    <source>
        <strain evidence="8">WSP0</strain>
        <tissue evidence="8">Leaf</tissue>
    </source>
</reference>
<evidence type="ECO:0000256" key="5">
    <source>
        <dbReference type="ARBA" id="ARBA00023242"/>
    </source>
</evidence>
<keyword evidence="3" id="KW-0238">DNA-binding</keyword>
<keyword evidence="5" id="KW-0539">Nucleus</keyword>
<feature type="compositionally biased region" description="Polar residues" evidence="7">
    <location>
        <begin position="88"/>
        <end position="98"/>
    </location>
</feature>
<dbReference type="Proteomes" id="UP000823749">
    <property type="component" value="Chromosome 1"/>
</dbReference>
<dbReference type="GO" id="GO:0005634">
    <property type="term" value="C:nucleus"/>
    <property type="evidence" value="ECO:0007669"/>
    <property type="project" value="UniProtKB-SubCell"/>
</dbReference>
<evidence type="ECO:0000256" key="4">
    <source>
        <dbReference type="ARBA" id="ARBA00023163"/>
    </source>
</evidence>
<keyword evidence="4" id="KW-0804">Transcription</keyword>
<comment type="subcellular location">
    <subcellularLocation>
        <location evidence="1">Nucleus</location>
    </subcellularLocation>
</comment>
<proteinExistence type="predicted"/>
<evidence type="ECO:0000313" key="8">
    <source>
        <dbReference type="EMBL" id="KAG5567640.1"/>
    </source>
</evidence>
<name>A0AAV6LR54_9ERIC</name>
<keyword evidence="6" id="KW-0175">Coiled coil</keyword>
<feature type="coiled-coil region" evidence="6">
    <location>
        <begin position="333"/>
        <end position="377"/>
    </location>
</feature>
<dbReference type="GO" id="GO:0003677">
    <property type="term" value="F:DNA binding"/>
    <property type="evidence" value="ECO:0007669"/>
    <property type="project" value="UniProtKB-KW"/>
</dbReference>
<dbReference type="InterPro" id="IPR015300">
    <property type="entry name" value="DNA-bd_pseudobarrel_sf"/>
</dbReference>
<evidence type="ECO:0000256" key="3">
    <source>
        <dbReference type="ARBA" id="ARBA00023125"/>
    </source>
</evidence>
<sequence>MDSEGKEKAEKAEPKEDVSQLNPSSKRQKQSVSSRELDQPQNPTTNVNPEVELGETDTGPPSVKGGKTVKDSKGKEKEEGAKSKEGVTQGQTLSSSKNPHLELEVSTVSEIEQSDKSIVGRSGEDEEGPSKRQELSDDQTETPATDAIQETGFRGSLLPTATEVGKNIGSVHCVKRISQPIPEFKPDKLLFELKVSTVVRERLLVDKRLVVPKEKVRSFGISAETDTMEMLWLTDAENKDWKIQIIFDFSQHMLVLDEEFVNHYNWEVGDAIRFYQPIQPLHSKRHFLIEIAEVTDPSQSRTTVDDGRFKKFSEEVAKRFNDATHFLVKFSFLENLVKELSAYKRKKRKFEKRGNTRPDKEQKIRQMERQLAVKETEVTIVVNKLLPEAPAKIHINDINGYLAFKELWNNGYKGSICLFKSTDVQILDKLLLDASNNNILVEVPYFLGTYNPVEKKFNPRRIDVQDIVEKPKVTEDTTKDPTSLTGKEVGRERLGFDHWTSLNK</sequence>
<comment type="caution">
    <text evidence="8">The sequence shown here is derived from an EMBL/GenBank/DDBJ whole genome shotgun (WGS) entry which is preliminary data.</text>
</comment>
<organism evidence="8 9">
    <name type="scientific">Rhododendron griersonianum</name>
    <dbReference type="NCBI Taxonomy" id="479676"/>
    <lineage>
        <taxon>Eukaryota</taxon>
        <taxon>Viridiplantae</taxon>
        <taxon>Streptophyta</taxon>
        <taxon>Embryophyta</taxon>
        <taxon>Tracheophyta</taxon>
        <taxon>Spermatophyta</taxon>
        <taxon>Magnoliopsida</taxon>
        <taxon>eudicotyledons</taxon>
        <taxon>Gunneridae</taxon>
        <taxon>Pentapetalae</taxon>
        <taxon>asterids</taxon>
        <taxon>Ericales</taxon>
        <taxon>Ericaceae</taxon>
        <taxon>Ericoideae</taxon>
        <taxon>Rhodoreae</taxon>
        <taxon>Rhododendron</taxon>
    </lineage>
</organism>
<evidence type="ECO:0000256" key="7">
    <source>
        <dbReference type="SAM" id="MobiDB-lite"/>
    </source>
</evidence>
<dbReference type="EMBL" id="JACTNZ010000001">
    <property type="protein sequence ID" value="KAG5567640.1"/>
    <property type="molecule type" value="Genomic_DNA"/>
</dbReference>
<feature type="compositionally biased region" description="Basic and acidic residues" evidence="7">
    <location>
        <begin position="1"/>
        <end position="18"/>
    </location>
</feature>
<evidence type="ECO:0000256" key="2">
    <source>
        <dbReference type="ARBA" id="ARBA00023015"/>
    </source>
</evidence>
<accession>A0AAV6LR54</accession>
<evidence type="ECO:0000256" key="1">
    <source>
        <dbReference type="ARBA" id="ARBA00004123"/>
    </source>
</evidence>
<feature type="compositionally biased region" description="Polar residues" evidence="7">
    <location>
        <begin position="39"/>
        <end position="48"/>
    </location>
</feature>
<protein>
    <submittedName>
        <fullName evidence="8">Uncharacterized protein</fullName>
    </submittedName>
</protein>
<evidence type="ECO:0000313" key="9">
    <source>
        <dbReference type="Proteomes" id="UP000823749"/>
    </source>
</evidence>
<evidence type="ECO:0000256" key="6">
    <source>
        <dbReference type="SAM" id="Coils"/>
    </source>
</evidence>
<feature type="region of interest" description="Disordered" evidence="7">
    <location>
        <begin position="1"/>
        <end position="147"/>
    </location>
</feature>
<keyword evidence="9" id="KW-1185">Reference proteome</keyword>
<dbReference type="Gene3D" id="2.40.330.10">
    <property type="entry name" value="DNA-binding pseudobarrel domain"/>
    <property type="match status" value="1"/>
</dbReference>
<gene>
    <name evidence="8" type="ORF">RHGRI_002992</name>
</gene>
<feature type="compositionally biased region" description="Basic and acidic residues" evidence="7">
    <location>
        <begin position="68"/>
        <end position="85"/>
    </location>
</feature>
<keyword evidence="2" id="KW-0805">Transcription regulation</keyword>
<dbReference type="AlphaFoldDB" id="A0AAV6LR54"/>